<evidence type="ECO:0000256" key="6">
    <source>
        <dbReference type="ARBA" id="ARBA00023065"/>
    </source>
</evidence>
<dbReference type="Pfam" id="PF04718">
    <property type="entry name" value="ATP-synt_G"/>
    <property type="match status" value="1"/>
</dbReference>
<comment type="similarity">
    <text evidence="2">Belongs to the ATPase g subunit family.</text>
</comment>
<evidence type="ECO:0000256" key="7">
    <source>
        <dbReference type="ARBA" id="ARBA00023128"/>
    </source>
</evidence>
<feature type="chain" id="PRO_5040275187" evidence="10">
    <location>
        <begin position="28"/>
        <end position="136"/>
    </location>
</feature>
<dbReference type="Proteomes" id="UP000823405">
    <property type="component" value="Unassembled WGS sequence"/>
</dbReference>
<gene>
    <name evidence="11" type="ORF">BGZ97_000564</name>
</gene>
<keyword evidence="10" id="KW-0732">Signal</keyword>
<sequence>MISSCKSLLSRIILTAIMSANITKTLATATSTATKLSGPIIYNAKVAGQIAKQVYIREGMAPPSGAQIESAKEATLKFVKSARSANTWKNISKDQYLKAGLVAAEAYAFFLVGEIVGRRNFVGYDVKSADSHEEHH</sequence>
<dbReference type="GO" id="GO:0015078">
    <property type="term" value="F:proton transmembrane transporter activity"/>
    <property type="evidence" value="ECO:0007669"/>
    <property type="project" value="InterPro"/>
</dbReference>
<feature type="signal peptide" evidence="10">
    <location>
        <begin position="1"/>
        <end position="27"/>
    </location>
</feature>
<comment type="subcellular location">
    <subcellularLocation>
        <location evidence="1">Mitochondrion membrane</location>
    </subcellularLocation>
</comment>
<evidence type="ECO:0000256" key="5">
    <source>
        <dbReference type="ARBA" id="ARBA00022781"/>
    </source>
</evidence>
<evidence type="ECO:0000313" key="12">
    <source>
        <dbReference type="Proteomes" id="UP000823405"/>
    </source>
</evidence>
<dbReference type="EMBL" id="JAAAIN010000110">
    <property type="protein sequence ID" value="KAG0320189.1"/>
    <property type="molecule type" value="Genomic_DNA"/>
</dbReference>
<protein>
    <submittedName>
        <fullName evidence="11">Uncharacterized protein</fullName>
    </submittedName>
</protein>
<evidence type="ECO:0000256" key="2">
    <source>
        <dbReference type="ARBA" id="ARBA00005699"/>
    </source>
</evidence>
<dbReference type="GO" id="GO:0031966">
    <property type="term" value="C:mitochondrial membrane"/>
    <property type="evidence" value="ECO:0007669"/>
    <property type="project" value="UniProtKB-SubCell"/>
</dbReference>
<evidence type="ECO:0000256" key="10">
    <source>
        <dbReference type="SAM" id="SignalP"/>
    </source>
</evidence>
<keyword evidence="4" id="KW-0138">CF(0)</keyword>
<evidence type="ECO:0000256" key="9">
    <source>
        <dbReference type="ARBA" id="ARBA00023310"/>
    </source>
</evidence>
<evidence type="ECO:0000313" key="11">
    <source>
        <dbReference type="EMBL" id="KAG0320189.1"/>
    </source>
</evidence>
<keyword evidence="6" id="KW-0406">Ion transport</keyword>
<keyword evidence="8" id="KW-0472">Membrane</keyword>
<reference evidence="11" key="1">
    <citation type="journal article" date="2020" name="Fungal Divers.">
        <title>Resolving the Mortierellaceae phylogeny through synthesis of multi-gene phylogenetics and phylogenomics.</title>
        <authorList>
            <person name="Vandepol N."/>
            <person name="Liber J."/>
            <person name="Desiro A."/>
            <person name="Na H."/>
            <person name="Kennedy M."/>
            <person name="Barry K."/>
            <person name="Grigoriev I.V."/>
            <person name="Miller A.N."/>
            <person name="O'Donnell K."/>
            <person name="Stajich J.E."/>
            <person name="Bonito G."/>
        </authorList>
    </citation>
    <scope>NUCLEOTIDE SEQUENCE</scope>
    <source>
        <strain evidence="11">NVP60</strain>
    </source>
</reference>
<keyword evidence="9" id="KW-0066">ATP synthesis</keyword>
<keyword evidence="7" id="KW-0496">Mitochondrion</keyword>
<dbReference type="OrthoDB" id="437at2759"/>
<name>A0A9P6UUR8_9FUNG</name>
<comment type="caution">
    <text evidence="11">The sequence shown here is derived from an EMBL/GenBank/DDBJ whole genome shotgun (WGS) entry which is preliminary data.</text>
</comment>
<keyword evidence="3" id="KW-0813">Transport</keyword>
<keyword evidence="12" id="KW-1185">Reference proteome</keyword>
<accession>A0A9P6UUR8</accession>
<dbReference type="GO" id="GO:0045259">
    <property type="term" value="C:proton-transporting ATP synthase complex"/>
    <property type="evidence" value="ECO:0007669"/>
    <property type="project" value="UniProtKB-KW"/>
</dbReference>
<evidence type="ECO:0000256" key="1">
    <source>
        <dbReference type="ARBA" id="ARBA00004325"/>
    </source>
</evidence>
<dbReference type="GO" id="GO:0015986">
    <property type="term" value="P:proton motive force-driven ATP synthesis"/>
    <property type="evidence" value="ECO:0007669"/>
    <property type="project" value="InterPro"/>
</dbReference>
<evidence type="ECO:0000256" key="3">
    <source>
        <dbReference type="ARBA" id="ARBA00022448"/>
    </source>
</evidence>
<dbReference type="InterPro" id="IPR006808">
    <property type="entry name" value="ATP_synth_F0_gsu_mt"/>
</dbReference>
<dbReference type="AlphaFoldDB" id="A0A9P6UUR8"/>
<evidence type="ECO:0000256" key="4">
    <source>
        <dbReference type="ARBA" id="ARBA00022547"/>
    </source>
</evidence>
<evidence type="ECO:0000256" key="8">
    <source>
        <dbReference type="ARBA" id="ARBA00023136"/>
    </source>
</evidence>
<keyword evidence="5" id="KW-0375">Hydrogen ion transport</keyword>
<proteinExistence type="inferred from homology"/>
<organism evidence="11 12">
    <name type="scientific">Linnemannia gamsii</name>
    <dbReference type="NCBI Taxonomy" id="64522"/>
    <lineage>
        <taxon>Eukaryota</taxon>
        <taxon>Fungi</taxon>
        <taxon>Fungi incertae sedis</taxon>
        <taxon>Mucoromycota</taxon>
        <taxon>Mortierellomycotina</taxon>
        <taxon>Mortierellomycetes</taxon>
        <taxon>Mortierellales</taxon>
        <taxon>Mortierellaceae</taxon>
        <taxon>Linnemannia</taxon>
    </lineage>
</organism>